<protein>
    <submittedName>
        <fullName evidence="2">Uncharacterized protein</fullName>
    </submittedName>
</protein>
<keyword evidence="3" id="KW-1185">Reference proteome</keyword>
<comment type="caution">
    <text evidence="2">The sequence shown here is derived from an EMBL/GenBank/DDBJ whole genome shotgun (WGS) entry which is preliminary data.</text>
</comment>
<accession>A0ABW0TMG8</accession>
<dbReference type="EMBL" id="JBHSNO010000008">
    <property type="protein sequence ID" value="MFC5590620.1"/>
    <property type="molecule type" value="Genomic_DNA"/>
</dbReference>
<proteinExistence type="predicted"/>
<feature type="transmembrane region" description="Helical" evidence="1">
    <location>
        <begin position="7"/>
        <end position="29"/>
    </location>
</feature>
<organism evidence="2 3">
    <name type="scientific">Sporosarcina soli</name>
    <dbReference type="NCBI Taxonomy" id="334736"/>
    <lineage>
        <taxon>Bacteria</taxon>
        <taxon>Bacillati</taxon>
        <taxon>Bacillota</taxon>
        <taxon>Bacilli</taxon>
        <taxon>Bacillales</taxon>
        <taxon>Caryophanaceae</taxon>
        <taxon>Sporosarcina</taxon>
    </lineage>
</organism>
<dbReference type="RefSeq" id="WP_381437356.1">
    <property type="nucleotide sequence ID" value="NZ_JBHSNO010000008.1"/>
</dbReference>
<sequence length="46" mass="5285">MKISKFIRATIGGIIMLVLTFAFLPALLINPDIEFLQNFINYINKE</sequence>
<evidence type="ECO:0000313" key="2">
    <source>
        <dbReference type="EMBL" id="MFC5590620.1"/>
    </source>
</evidence>
<dbReference type="Proteomes" id="UP001596109">
    <property type="component" value="Unassembled WGS sequence"/>
</dbReference>
<keyword evidence="1" id="KW-0812">Transmembrane</keyword>
<keyword evidence="1" id="KW-1133">Transmembrane helix</keyword>
<evidence type="ECO:0000256" key="1">
    <source>
        <dbReference type="SAM" id="Phobius"/>
    </source>
</evidence>
<gene>
    <name evidence="2" type="ORF">ACFPRA_17065</name>
</gene>
<name>A0ABW0TMG8_9BACL</name>
<reference evidence="3" key="1">
    <citation type="journal article" date="2019" name="Int. J. Syst. Evol. Microbiol.">
        <title>The Global Catalogue of Microorganisms (GCM) 10K type strain sequencing project: providing services to taxonomists for standard genome sequencing and annotation.</title>
        <authorList>
            <consortium name="The Broad Institute Genomics Platform"/>
            <consortium name="The Broad Institute Genome Sequencing Center for Infectious Disease"/>
            <person name="Wu L."/>
            <person name="Ma J."/>
        </authorList>
    </citation>
    <scope>NUCLEOTIDE SEQUENCE [LARGE SCALE GENOMIC DNA]</scope>
    <source>
        <strain evidence="3">CGMCC 4.1434</strain>
    </source>
</reference>
<evidence type="ECO:0000313" key="3">
    <source>
        <dbReference type="Proteomes" id="UP001596109"/>
    </source>
</evidence>
<keyword evidence="1" id="KW-0472">Membrane</keyword>